<comment type="similarity">
    <text evidence="2">Belongs to the cytochrome P450 family.</text>
</comment>
<keyword evidence="7" id="KW-0503">Monooxygenase</keyword>
<organism evidence="8 9">
    <name type="scientific">Guyanagaster necrorhizus</name>
    <dbReference type="NCBI Taxonomy" id="856835"/>
    <lineage>
        <taxon>Eukaryota</taxon>
        <taxon>Fungi</taxon>
        <taxon>Dikarya</taxon>
        <taxon>Basidiomycota</taxon>
        <taxon>Agaricomycotina</taxon>
        <taxon>Agaricomycetes</taxon>
        <taxon>Agaricomycetidae</taxon>
        <taxon>Agaricales</taxon>
        <taxon>Marasmiineae</taxon>
        <taxon>Physalacriaceae</taxon>
        <taxon>Guyanagaster</taxon>
    </lineage>
</organism>
<dbReference type="GO" id="GO:0005506">
    <property type="term" value="F:iron ion binding"/>
    <property type="evidence" value="ECO:0007669"/>
    <property type="project" value="InterPro"/>
</dbReference>
<dbReference type="EMBL" id="MU250549">
    <property type="protein sequence ID" value="KAG7442658.1"/>
    <property type="molecule type" value="Genomic_DNA"/>
</dbReference>
<dbReference type="GeneID" id="66105894"/>
<evidence type="ECO:0000256" key="1">
    <source>
        <dbReference type="ARBA" id="ARBA00001971"/>
    </source>
</evidence>
<name>A0A9P7VLB2_9AGAR</name>
<evidence type="ECO:0000256" key="2">
    <source>
        <dbReference type="ARBA" id="ARBA00010617"/>
    </source>
</evidence>
<comment type="cofactor">
    <cofactor evidence="1">
        <name>heme</name>
        <dbReference type="ChEBI" id="CHEBI:30413"/>
    </cofactor>
</comment>
<gene>
    <name evidence="8" type="ORF">BT62DRAFT_905098</name>
</gene>
<dbReference type="Proteomes" id="UP000812287">
    <property type="component" value="Unassembled WGS sequence"/>
</dbReference>
<dbReference type="SUPFAM" id="SSF48264">
    <property type="entry name" value="Cytochrome P450"/>
    <property type="match status" value="1"/>
</dbReference>
<sequence>LLHDEAVNSPETETFNPERFMKDGVLNLDVPFPMETFGFSQCICPGKDMAIDSIKIMMASLLAMFDFDNAVNASLSFWRNFSNHFNSYPALFKCSIQPGSQAAASLIRADT</sequence>
<evidence type="ECO:0000256" key="6">
    <source>
        <dbReference type="ARBA" id="ARBA00023004"/>
    </source>
</evidence>
<dbReference type="GO" id="GO:0016705">
    <property type="term" value="F:oxidoreductase activity, acting on paired donors, with incorporation or reduction of molecular oxygen"/>
    <property type="evidence" value="ECO:0007669"/>
    <property type="project" value="InterPro"/>
</dbReference>
<dbReference type="InterPro" id="IPR036396">
    <property type="entry name" value="Cyt_P450_sf"/>
</dbReference>
<dbReference type="PANTHER" id="PTHR46300">
    <property type="entry name" value="P450, PUTATIVE (EUROFUNG)-RELATED-RELATED"/>
    <property type="match status" value="1"/>
</dbReference>
<keyword evidence="4" id="KW-0479">Metal-binding</keyword>
<evidence type="ECO:0000256" key="4">
    <source>
        <dbReference type="ARBA" id="ARBA00022723"/>
    </source>
</evidence>
<keyword evidence="9" id="KW-1185">Reference proteome</keyword>
<evidence type="ECO:0000313" key="9">
    <source>
        <dbReference type="Proteomes" id="UP000812287"/>
    </source>
</evidence>
<dbReference type="Gene3D" id="1.10.630.10">
    <property type="entry name" value="Cytochrome P450"/>
    <property type="match status" value="1"/>
</dbReference>
<dbReference type="AlphaFoldDB" id="A0A9P7VLB2"/>
<accession>A0A9P7VLB2</accession>
<dbReference type="PANTHER" id="PTHR46300:SF7">
    <property type="entry name" value="P450, PUTATIVE (EUROFUNG)-RELATED"/>
    <property type="match status" value="1"/>
</dbReference>
<protein>
    <submittedName>
        <fullName evidence="8">Uncharacterized protein</fullName>
    </submittedName>
</protein>
<dbReference type="OrthoDB" id="3934656at2759"/>
<feature type="non-terminal residue" evidence="8">
    <location>
        <position position="1"/>
    </location>
</feature>
<dbReference type="RefSeq" id="XP_043036158.1">
    <property type="nucleotide sequence ID" value="XM_043183597.1"/>
</dbReference>
<dbReference type="InterPro" id="IPR050364">
    <property type="entry name" value="Cytochrome_P450_fung"/>
</dbReference>
<evidence type="ECO:0000256" key="7">
    <source>
        <dbReference type="ARBA" id="ARBA00023033"/>
    </source>
</evidence>
<dbReference type="GO" id="GO:0004497">
    <property type="term" value="F:monooxygenase activity"/>
    <property type="evidence" value="ECO:0007669"/>
    <property type="project" value="UniProtKB-KW"/>
</dbReference>
<evidence type="ECO:0000256" key="3">
    <source>
        <dbReference type="ARBA" id="ARBA00022617"/>
    </source>
</evidence>
<keyword evidence="5" id="KW-0560">Oxidoreductase</keyword>
<evidence type="ECO:0000256" key="5">
    <source>
        <dbReference type="ARBA" id="ARBA00023002"/>
    </source>
</evidence>
<keyword evidence="6" id="KW-0408">Iron</keyword>
<keyword evidence="3" id="KW-0349">Heme</keyword>
<dbReference type="InterPro" id="IPR001128">
    <property type="entry name" value="Cyt_P450"/>
</dbReference>
<proteinExistence type="inferred from homology"/>
<reference evidence="8" key="1">
    <citation type="submission" date="2020-11" db="EMBL/GenBank/DDBJ databases">
        <title>Adaptations for nitrogen fixation in a non-lichenized fungal sporocarp promotes dispersal by wood-feeding termites.</title>
        <authorList>
            <consortium name="DOE Joint Genome Institute"/>
            <person name="Koch R.A."/>
            <person name="Yoon G."/>
            <person name="Arayal U."/>
            <person name="Lail K."/>
            <person name="Amirebrahimi M."/>
            <person name="Labutti K."/>
            <person name="Lipzen A."/>
            <person name="Riley R."/>
            <person name="Barry K."/>
            <person name="Henrissat B."/>
            <person name="Grigoriev I.V."/>
            <person name="Herr J.R."/>
            <person name="Aime M.C."/>
        </authorList>
    </citation>
    <scope>NUCLEOTIDE SEQUENCE</scope>
    <source>
        <strain evidence="8">MCA 3950</strain>
    </source>
</reference>
<dbReference type="GO" id="GO:0020037">
    <property type="term" value="F:heme binding"/>
    <property type="evidence" value="ECO:0007669"/>
    <property type="project" value="InterPro"/>
</dbReference>
<evidence type="ECO:0000313" key="8">
    <source>
        <dbReference type="EMBL" id="KAG7442658.1"/>
    </source>
</evidence>
<comment type="caution">
    <text evidence="8">The sequence shown here is derived from an EMBL/GenBank/DDBJ whole genome shotgun (WGS) entry which is preliminary data.</text>
</comment>
<dbReference type="Pfam" id="PF00067">
    <property type="entry name" value="p450"/>
    <property type="match status" value="1"/>
</dbReference>